<proteinExistence type="predicted"/>
<feature type="transmembrane region" description="Helical" evidence="1">
    <location>
        <begin position="77"/>
        <end position="95"/>
    </location>
</feature>
<feature type="transmembrane region" description="Helical" evidence="1">
    <location>
        <begin position="115"/>
        <end position="139"/>
    </location>
</feature>
<keyword evidence="1" id="KW-1133">Transmembrane helix</keyword>
<name>A0A417YW12_9BACI</name>
<keyword evidence="3" id="KW-1185">Reference proteome</keyword>
<dbReference type="RefSeq" id="WP_118920155.1">
    <property type="nucleotide sequence ID" value="NZ_QWEG01000004.1"/>
</dbReference>
<dbReference type="Proteomes" id="UP000284416">
    <property type="component" value="Unassembled WGS sequence"/>
</dbReference>
<accession>A0A417YW12</accession>
<dbReference type="EMBL" id="QWEG01000004">
    <property type="protein sequence ID" value="RHW41572.1"/>
    <property type="molecule type" value="Genomic_DNA"/>
</dbReference>
<sequence length="146" mass="16335">MQKSSRTNYLLKILWVVGLVFLAKLSFDYKNAVKQASNDTFNLTPVIWANFFTSVIFGLYLSLVLIKKWSFKINHALLWFAAVPCLLLALIYPLLASFEYAGDGPPIWEHSLAQLVMIGMGNPGLFGIAGGLIMMLSVFDARTKKE</sequence>
<keyword evidence="1" id="KW-0472">Membrane</keyword>
<feature type="transmembrane region" description="Helical" evidence="1">
    <location>
        <begin position="9"/>
        <end position="27"/>
    </location>
</feature>
<protein>
    <submittedName>
        <fullName evidence="2">Uncharacterized protein</fullName>
    </submittedName>
</protein>
<keyword evidence="1" id="KW-0812">Transmembrane</keyword>
<comment type="caution">
    <text evidence="2">The sequence shown here is derived from an EMBL/GenBank/DDBJ whole genome shotgun (WGS) entry which is preliminary data.</text>
</comment>
<evidence type="ECO:0000313" key="2">
    <source>
        <dbReference type="EMBL" id="RHW41572.1"/>
    </source>
</evidence>
<evidence type="ECO:0000313" key="3">
    <source>
        <dbReference type="Proteomes" id="UP000284416"/>
    </source>
</evidence>
<dbReference type="OrthoDB" id="2455358at2"/>
<evidence type="ECO:0000256" key="1">
    <source>
        <dbReference type="SAM" id="Phobius"/>
    </source>
</evidence>
<gene>
    <name evidence="2" type="ORF">D1B31_07590</name>
</gene>
<dbReference type="AlphaFoldDB" id="A0A417YW12"/>
<organism evidence="2 3">
    <name type="scientific">Neobacillus notoginsengisoli</name>
    <dbReference type="NCBI Taxonomy" id="1578198"/>
    <lineage>
        <taxon>Bacteria</taxon>
        <taxon>Bacillati</taxon>
        <taxon>Bacillota</taxon>
        <taxon>Bacilli</taxon>
        <taxon>Bacillales</taxon>
        <taxon>Bacillaceae</taxon>
        <taxon>Neobacillus</taxon>
    </lineage>
</organism>
<feature type="transmembrane region" description="Helical" evidence="1">
    <location>
        <begin position="47"/>
        <end position="65"/>
    </location>
</feature>
<reference evidence="2 3" key="1">
    <citation type="journal article" date="2017" name="Int. J. Syst. Evol. Microbiol.">
        <title>Bacillus notoginsengisoli sp. nov., a novel bacterium isolated from the rhizosphere of Panax notoginseng.</title>
        <authorList>
            <person name="Zhang M.Y."/>
            <person name="Cheng J."/>
            <person name="Cai Y."/>
            <person name="Zhang T.Y."/>
            <person name="Wu Y.Y."/>
            <person name="Manikprabhu D."/>
            <person name="Li W.J."/>
            <person name="Zhang Y.X."/>
        </authorList>
    </citation>
    <scope>NUCLEOTIDE SEQUENCE [LARGE SCALE GENOMIC DNA]</scope>
    <source>
        <strain evidence="2 3">JCM 30743</strain>
    </source>
</reference>